<name>A0A0R3VXT8_TAEAS</name>
<evidence type="ECO:0000313" key="1">
    <source>
        <dbReference type="EMBL" id="VDK24620.1"/>
    </source>
</evidence>
<dbReference type="WBParaSite" id="TASK_0000223201-mRNA-1">
    <property type="protein sequence ID" value="TASK_0000223201-mRNA-1"/>
    <property type="gene ID" value="TASK_0000223201"/>
</dbReference>
<organism evidence="3">
    <name type="scientific">Taenia asiatica</name>
    <name type="common">Asian tapeworm</name>
    <dbReference type="NCBI Taxonomy" id="60517"/>
    <lineage>
        <taxon>Eukaryota</taxon>
        <taxon>Metazoa</taxon>
        <taxon>Spiralia</taxon>
        <taxon>Lophotrochozoa</taxon>
        <taxon>Platyhelminthes</taxon>
        <taxon>Cestoda</taxon>
        <taxon>Eucestoda</taxon>
        <taxon>Cyclophyllidea</taxon>
        <taxon>Taeniidae</taxon>
        <taxon>Taenia</taxon>
    </lineage>
</organism>
<protein>
    <submittedName>
        <fullName evidence="3">Vegetative cell wall protein gp1-like</fullName>
    </submittedName>
</protein>
<evidence type="ECO:0000313" key="3">
    <source>
        <dbReference type="WBParaSite" id="TASK_0000223201-mRNA-1"/>
    </source>
</evidence>
<sequence length="364" mass="39335">MEGEKRVPGEARTLDFRIISTTFYPIKLQGPTRVVTLLTTCLPAAHIPRHARSLAPNPLMLVLLVLSRLAQFGQADKQLQRVKHRRCPFPLLAPLYLSTSLPPSFPPSLPTSLPMQSHTHTLKMVWCGPVRYVAVRCGAVRCGARVHHQRGEAALERRTYNAEVKSSSLSRDTLLPSLPPAIPVNPALTTILPPSLPYFLQLPPCLSASQIVQVSAVAQHHKGIVSTQDSESCDSSLNLGANPTHHLTNPPFLSPIAPAALLCLPFPHAPAPPPPLFQSCPTCLAHLPTAFRFSLLSPPPSPPLPFLAALPYPVLPCLCSALTPSPIRLCEHASGAVEVRSARHAVCRVSLSLLPYFFAGTARA</sequence>
<dbReference type="EMBL" id="UYRS01001251">
    <property type="protein sequence ID" value="VDK24620.1"/>
    <property type="molecule type" value="Genomic_DNA"/>
</dbReference>
<reference evidence="3" key="1">
    <citation type="submission" date="2017-02" db="UniProtKB">
        <authorList>
            <consortium name="WormBaseParasite"/>
        </authorList>
    </citation>
    <scope>IDENTIFICATION</scope>
</reference>
<accession>A0A0R3VXT8</accession>
<dbReference type="Proteomes" id="UP000282613">
    <property type="component" value="Unassembled WGS sequence"/>
</dbReference>
<keyword evidence="2" id="KW-1185">Reference proteome</keyword>
<proteinExistence type="predicted"/>
<gene>
    <name evidence="1" type="ORF">TASK_LOCUS2233</name>
</gene>
<dbReference type="AlphaFoldDB" id="A0A0R3VXT8"/>
<reference evidence="1 2" key="2">
    <citation type="submission" date="2018-11" db="EMBL/GenBank/DDBJ databases">
        <authorList>
            <consortium name="Pathogen Informatics"/>
        </authorList>
    </citation>
    <scope>NUCLEOTIDE SEQUENCE [LARGE SCALE GENOMIC DNA]</scope>
</reference>
<evidence type="ECO:0000313" key="2">
    <source>
        <dbReference type="Proteomes" id="UP000282613"/>
    </source>
</evidence>